<evidence type="ECO:0000313" key="1">
    <source>
        <dbReference type="EMBL" id="KAJ0175938.1"/>
    </source>
</evidence>
<keyword evidence="2" id="KW-1185">Reference proteome</keyword>
<accession>A0ACC1CWB1</accession>
<evidence type="ECO:0000313" key="2">
    <source>
        <dbReference type="Proteomes" id="UP000824533"/>
    </source>
</evidence>
<reference evidence="1 2" key="1">
    <citation type="journal article" date="2021" name="Front. Genet.">
        <title>Chromosome-Level Genome Assembly Reveals Significant Gene Expansion in the Toll and IMD Signaling Pathways of Dendrolimus kikuchii.</title>
        <authorList>
            <person name="Zhou J."/>
            <person name="Wu P."/>
            <person name="Xiong Z."/>
            <person name="Liu N."/>
            <person name="Zhao N."/>
            <person name="Ji M."/>
            <person name="Qiu Y."/>
            <person name="Yang B."/>
        </authorList>
    </citation>
    <scope>NUCLEOTIDE SEQUENCE [LARGE SCALE GENOMIC DNA]</scope>
    <source>
        <strain evidence="1">Ann1</strain>
    </source>
</reference>
<organism evidence="1 2">
    <name type="scientific">Dendrolimus kikuchii</name>
    <dbReference type="NCBI Taxonomy" id="765133"/>
    <lineage>
        <taxon>Eukaryota</taxon>
        <taxon>Metazoa</taxon>
        <taxon>Ecdysozoa</taxon>
        <taxon>Arthropoda</taxon>
        <taxon>Hexapoda</taxon>
        <taxon>Insecta</taxon>
        <taxon>Pterygota</taxon>
        <taxon>Neoptera</taxon>
        <taxon>Endopterygota</taxon>
        <taxon>Lepidoptera</taxon>
        <taxon>Glossata</taxon>
        <taxon>Ditrysia</taxon>
        <taxon>Bombycoidea</taxon>
        <taxon>Lasiocampidae</taxon>
        <taxon>Dendrolimus</taxon>
    </lineage>
</organism>
<protein>
    <submittedName>
        <fullName evidence="1">Uncharacterized protein</fullName>
    </submittedName>
</protein>
<comment type="caution">
    <text evidence="1">The sequence shown here is derived from an EMBL/GenBank/DDBJ whole genome shotgun (WGS) entry which is preliminary data.</text>
</comment>
<dbReference type="EMBL" id="CM034400">
    <property type="protein sequence ID" value="KAJ0175938.1"/>
    <property type="molecule type" value="Genomic_DNA"/>
</dbReference>
<proteinExistence type="predicted"/>
<gene>
    <name evidence="1" type="ORF">K1T71_008112</name>
</gene>
<name>A0ACC1CWB1_9NEOP</name>
<dbReference type="Proteomes" id="UP000824533">
    <property type="component" value="Linkage Group LG14"/>
</dbReference>
<sequence length="242" mass="25954">MSAFKENLVSILGLNELRSYTTLLAQLFAEFLGAFLFLSINLCAGTDFTTGLVSAAFASGLLVASIIQIIGHVSGGHFNPALTVGVMVFGEIKILRGLMYVAVQIVGAIAGAFVAYALTESSNQGDFGVISPNKLLKTEQVFFLEFLQTFTLVSVFCSVTDTKRGARGLGSAALAVGLTVTACQCSCLPYTSCLNPVRALGPALVMNLWTLHWVYWVAPIFGGMFAGLVYKFLLVRRHVFTE</sequence>